<dbReference type="PANTHER" id="PTHR30126">
    <property type="entry name" value="HTH-TYPE TRANSCRIPTIONAL REGULATOR"/>
    <property type="match status" value="1"/>
</dbReference>
<dbReference type="Gene3D" id="3.40.190.290">
    <property type="match status" value="1"/>
</dbReference>
<gene>
    <name evidence="6" type="ORF">IDH44_11095</name>
</gene>
<organism evidence="6 7">
    <name type="scientific">Paenibacillus sabuli</name>
    <dbReference type="NCBI Taxonomy" id="2772509"/>
    <lineage>
        <taxon>Bacteria</taxon>
        <taxon>Bacillati</taxon>
        <taxon>Bacillota</taxon>
        <taxon>Bacilli</taxon>
        <taxon>Bacillales</taxon>
        <taxon>Paenibacillaceae</taxon>
        <taxon>Paenibacillus</taxon>
    </lineage>
</organism>
<dbReference type="SUPFAM" id="SSF53850">
    <property type="entry name" value="Periplasmic binding protein-like II"/>
    <property type="match status" value="1"/>
</dbReference>
<dbReference type="Gene3D" id="1.10.10.10">
    <property type="entry name" value="Winged helix-like DNA-binding domain superfamily/Winged helix DNA-binding domain"/>
    <property type="match status" value="1"/>
</dbReference>
<dbReference type="InterPro" id="IPR000847">
    <property type="entry name" value="LysR_HTH_N"/>
</dbReference>
<dbReference type="Pfam" id="PF00126">
    <property type="entry name" value="HTH_1"/>
    <property type="match status" value="1"/>
</dbReference>
<dbReference type="SUPFAM" id="SSF46785">
    <property type="entry name" value="Winged helix' DNA-binding domain"/>
    <property type="match status" value="1"/>
</dbReference>
<dbReference type="Pfam" id="PF03466">
    <property type="entry name" value="LysR_substrate"/>
    <property type="match status" value="1"/>
</dbReference>
<accession>A0A927BSZ6</accession>
<reference evidence="6" key="1">
    <citation type="submission" date="2020-09" db="EMBL/GenBank/DDBJ databases">
        <title>A novel bacterium of genus Paenibacillus, isolated from South China Sea.</title>
        <authorList>
            <person name="Huang H."/>
            <person name="Mo K."/>
            <person name="Hu Y."/>
        </authorList>
    </citation>
    <scope>NUCLEOTIDE SEQUENCE</scope>
    <source>
        <strain evidence="6">IB182496</strain>
    </source>
</reference>
<sequence>MLEDMHMFATVVEQSSLNRASAVLNLSQPALSRRVVKLEEELGVELFRRVGKRLELTRSGQLTYEFALELRQLRLRYLQKLQAFKTAGRVPLTIGASLTTLQTTLPDLIQGLTASHPELDIKAVTGKTHEIVTLVRDHKAELGLVASLISEPALKCIPLFDDRLELVVPKNHLVLDKGMPGIRALDGLPMILFSEGTWYRTLIDELLHSYHVSPDVRMEIDSFEAILRLLHTCRAAALLPRSYLRMQQLEDNELTIVKVDELAQTKRTTSLIYSDSAAPPGSTLRLLIDSISIYSGGKHKVQKSHTEVLK</sequence>
<dbReference type="InterPro" id="IPR005119">
    <property type="entry name" value="LysR_subst-bd"/>
</dbReference>
<keyword evidence="4" id="KW-0804">Transcription</keyword>
<proteinExistence type="inferred from homology"/>
<dbReference type="RefSeq" id="WP_190917596.1">
    <property type="nucleotide sequence ID" value="NZ_JACXIZ010000017.1"/>
</dbReference>
<dbReference type="InterPro" id="IPR036388">
    <property type="entry name" value="WH-like_DNA-bd_sf"/>
</dbReference>
<evidence type="ECO:0000256" key="2">
    <source>
        <dbReference type="ARBA" id="ARBA00023015"/>
    </source>
</evidence>
<dbReference type="GO" id="GO:0000976">
    <property type="term" value="F:transcription cis-regulatory region binding"/>
    <property type="evidence" value="ECO:0007669"/>
    <property type="project" value="TreeGrafter"/>
</dbReference>
<evidence type="ECO:0000256" key="4">
    <source>
        <dbReference type="ARBA" id="ARBA00023163"/>
    </source>
</evidence>
<dbReference type="GO" id="GO:0003700">
    <property type="term" value="F:DNA-binding transcription factor activity"/>
    <property type="evidence" value="ECO:0007669"/>
    <property type="project" value="InterPro"/>
</dbReference>
<evidence type="ECO:0000256" key="3">
    <source>
        <dbReference type="ARBA" id="ARBA00023125"/>
    </source>
</evidence>
<dbReference type="CDD" id="cd05466">
    <property type="entry name" value="PBP2_LTTR_substrate"/>
    <property type="match status" value="1"/>
</dbReference>
<protein>
    <submittedName>
        <fullName evidence="6">LysR family transcriptional regulator</fullName>
    </submittedName>
</protein>
<evidence type="ECO:0000256" key="1">
    <source>
        <dbReference type="ARBA" id="ARBA00009437"/>
    </source>
</evidence>
<feature type="domain" description="HTH lysR-type" evidence="5">
    <location>
        <begin position="1"/>
        <end position="57"/>
    </location>
</feature>
<keyword evidence="7" id="KW-1185">Reference proteome</keyword>
<dbReference type="Proteomes" id="UP000621560">
    <property type="component" value="Unassembled WGS sequence"/>
</dbReference>
<dbReference type="PANTHER" id="PTHR30126:SF40">
    <property type="entry name" value="HTH-TYPE TRANSCRIPTIONAL REGULATOR GLTR"/>
    <property type="match status" value="1"/>
</dbReference>
<name>A0A927BSZ6_9BACL</name>
<dbReference type="PRINTS" id="PR00039">
    <property type="entry name" value="HTHLYSR"/>
</dbReference>
<comment type="similarity">
    <text evidence="1">Belongs to the LysR transcriptional regulatory family.</text>
</comment>
<evidence type="ECO:0000313" key="6">
    <source>
        <dbReference type="EMBL" id="MBD2845737.1"/>
    </source>
</evidence>
<dbReference type="EMBL" id="JACXIZ010000017">
    <property type="protein sequence ID" value="MBD2845737.1"/>
    <property type="molecule type" value="Genomic_DNA"/>
</dbReference>
<keyword evidence="2" id="KW-0805">Transcription regulation</keyword>
<evidence type="ECO:0000313" key="7">
    <source>
        <dbReference type="Proteomes" id="UP000621560"/>
    </source>
</evidence>
<dbReference type="InterPro" id="IPR036390">
    <property type="entry name" value="WH_DNA-bd_sf"/>
</dbReference>
<dbReference type="PROSITE" id="PS50931">
    <property type="entry name" value="HTH_LYSR"/>
    <property type="match status" value="1"/>
</dbReference>
<dbReference type="AlphaFoldDB" id="A0A927BSZ6"/>
<keyword evidence="3" id="KW-0238">DNA-binding</keyword>
<evidence type="ECO:0000259" key="5">
    <source>
        <dbReference type="PROSITE" id="PS50931"/>
    </source>
</evidence>
<comment type="caution">
    <text evidence="6">The sequence shown here is derived from an EMBL/GenBank/DDBJ whole genome shotgun (WGS) entry which is preliminary data.</text>
</comment>